<dbReference type="SUPFAM" id="SSF52096">
    <property type="entry name" value="ClpP/crotonase"/>
    <property type="match status" value="1"/>
</dbReference>
<keyword evidence="3" id="KW-0378">Hydrolase</keyword>
<comment type="catalytic activity">
    <reaction evidence="1">
        <text>3-hydroxy-2-methylpropanoyl-CoA + H2O = 3-hydroxy-2-methylpropanoate + CoA + H(+)</text>
        <dbReference type="Rhea" id="RHEA:20888"/>
        <dbReference type="ChEBI" id="CHEBI:11805"/>
        <dbReference type="ChEBI" id="CHEBI:15377"/>
        <dbReference type="ChEBI" id="CHEBI:15378"/>
        <dbReference type="ChEBI" id="CHEBI:57287"/>
        <dbReference type="ChEBI" id="CHEBI:57340"/>
        <dbReference type="EC" id="3.1.2.4"/>
    </reaction>
</comment>
<dbReference type="Gene3D" id="3.90.226.10">
    <property type="entry name" value="2-enoyl-CoA Hydratase, Chain A, domain 1"/>
    <property type="match status" value="1"/>
</dbReference>
<sequence length="347" mass="37445">MSDIDIRITGHAGRITLTRPKALNALSYDMAMAIEAALDAWAGDDRVKLIVMDAEGDKAFCAGGDIAEIYKTGTAGDYDYGRRFWRDEYRMNAKMFTFPKPVVSLMQGFTMGGGVGIGCHGSHRVVCDSSRLSMPECGIGLIPDVGGTLLLSRAPGRLGEYLGTTGFRMGPADAILAGFADYYVPKDNWPALIATLEETGDWQAVDRAATAPPDGKLAAMQADIDRNFGGETIADILRALAHDTSDVAALARDQLAKGSPLSMACTVEMLHRLRGIDTIQAALSQEFRFTYRALEKSDFLEGVRAAIIDKDRAPKWSHSDASAVPGMLVTTMLMPLGANELVWEDAQ</sequence>
<dbReference type="GO" id="GO:0006574">
    <property type="term" value="P:L-valine catabolic process"/>
    <property type="evidence" value="ECO:0007669"/>
    <property type="project" value="TreeGrafter"/>
</dbReference>
<dbReference type="InterPro" id="IPR029045">
    <property type="entry name" value="ClpP/crotonase-like_dom_sf"/>
</dbReference>
<proteinExistence type="predicted"/>
<dbReference type="STRING" id="1454373.ACMU_17405"/>
<dbReference type="PANTHER" id="PTHR43176:SF3">
    <property type="entry name" value="3-HYDROXYISOBUTYRYL-COA HYDROLASE, MITOCHONDRIAL"/>
    <property type="match status" value="1"/>
</dbReference>
<dbReference type="EC" id="3.1.2.4" evidence="2"/>
<evidence type="ECO:0000256" key="3">
    <source>
        <dbReference type="ARBA" id="ARBA00022801"/>
    </source>
</evidence>
<dbReference type="InterPro" id="IPR032259">
    <property type="entry name" value="HIBYL-CoA-H"/>
</dbReference>
<reference evidence="5 6" key="1">
    <citation type="submission" date="2014-03" db="EMBL/GenBank/DDBJ databases">
        <title>Draft Genome Sequence of Actibacterium mucosum KCTC 23349, a Marine Alphaproteobacterium with Complex Ionic Requirements Isolated from Mediterranean Seawater at Malvarrosa Beach, Valencia, Spain.</title>
        <authorList>
            <person name="Arahal D.R."/>
            <person name="Shao Z."/>
            <person name="Lai Q."/>
            <person name="Pujalte M.J."/>
        </authorList>
    </citation>
    <scope>NUCLEOTIDE SEQUENCE [LARGE SCALE GENOMIC DNA]</scope>
    <source>
        <strain evidence="5 6">KCTC 23349</strain>
    </source>
</reference>
<feature type="domain" description="Enoyl-CoA hydratase/isomerase" evidence="4">
    <location>
        <begin position="13"/>
        <end position="331"/>
    </location>
</feature>
<organism evidence="5 6">
    <name type="scientific">Actibacterium mucosum KCTC 23349</name>
    <dbReference type="NCBI Taxonomy" id="1454373"/>
    <lineage>
        <taxon>Bacteria</taxon>
        <taxon>Pseudomonadati</taxon>
        <taxon>Pseudomonadota</taxon>
        <taxon>Alphaproteobacteria</taxon>
        <taxon>Rhodobacterales</taxon>
        <taxon>Roseobacteraceae</taxon>
        <taxon>Actibacterium</taxon>
    </lineage>
</organism>
<name>A0A037ZI58_9RHOB</name>
<dbReference type="InterPro" id="IPR045004">
    <property type="entry name" value="ECH_dom"/>
</dbReference>
<dbReference type="NCBIfam" id="NF004127">
    <property type="entry name" value="PRK05617.1"/>
    <property type="match status" value="1"/>
</dbReference>
<dbReference type="GO" id="GO:0005829">
    <property type="term" value="C:cytosol"/>
    <property type="evidence" value="ECO:0007669"/>
    <property type="project" value="TreeGrafter"/>
</dbReference>
<evidence type="ECO:0000256" key="2">
    <source>
        <dbReference type="ARBA" id="ARBA00011915"/>
    </source>
</evidence>
<evidence type="ECO:0000313" key="5">
    <source>
        <dbReference type="EMBL" id="KAJ54485.1"/>
    </source>
</evidence>
<evidence type="ECO:0000313" key="6">
    <source>
        <dbReference type="Proteomes" id="UP000026249"/>
    </source>
</evidence>
<keyword evidence="6" id="KW-1185">Reference proteome</keyword>
<evidence type="ECO:0000256" key="1">
    <source>
        <dbReference type="ARBA" id="ARBA00001709"/>
    </source>
</evidence>
<dbReference type="GO" id="GO:0003860">
    <property type="term" value="F:3-hydroxyisobutyryl-CoA hydrolase activity"/>
    <property type="evidence" value="ECO:0007669"/>
    <property type="project" value="UniProtKB-EC"/>
</dbReference>
<gene>
    <name evidence="5" type="ORF">ACMU_17405</name>
</gene>
<dbReference type="RefSeq" id="WP_035261241.1">
    <property type="nucleotide sequence ID" value="NZ_JFKE01000007.1"/>
</dbReference>
<evidence type="ECO:0000259" key="4">
    <source>
        <dbReference type="Pfam" id="PF16113"/>
    </source>
</evidence>
<dbReference type="Pfam" id="PF16113">
    <property type="entry name" value="ECH_2"/>
    <property type="match status" value="1"/>
</dbReference>
<protein>
    <recommendedName>
        <fullName evidence="2">3-hydroxyisobutyryl-CoA hydrolase</fullName>
        <ecNumber evidence="2">3.1.2.4</ecNumber>
    </recommendedName>
</protein>
<dbReference type="EMBL" id="JFKE01000007">
    <property type="protein sequence ID" value="KAJ54485.1"/>
    <property type="molecule type" value="Genomic_DNA"/>
</dbReference>
<dbReference type="PANTHER" id="PTHR43176">
    <property type="entry name" value="3-HYDROXYISOBUTYRYL-COA HYDROLASE-RELATED"/>
    <property type="match status" value="1"/>
</dbReference>
<dbReference type="AlphaFoldDB" id="A0A037ZI58"/>
<accession>A0A037ZI58</accession>
<dbReference type="CDD" id="cd06558">
    <property type="entry name" value="crotonase-like"/>
    <property type="match status" value="1"/>
</dbReference>
<comment type="caution">
    <text evidence="5">The sequence shown here is derived from an EMBL/GenBank/DDBJ whole genome shotgun (WGS) entry which is preliminary data.</text>
</comment>
<dbReference type="Proteomes" id="UP000026249">
    <property type="component" value="Unassembled WGS sequence"/>
</dbReference>
<dbReference type="OrthoDB" id="9790967at2"/>